<name>A0A4Y2PGS8_ARAVE</name>
<dbReference type="EMBL" id="BGPR01011198">
    <property type="protein sequence ID" value="GBN50143.1"/>
    <property type="molecule type" value="Genomic_DNA"/>
</dbReference>
<comment type="caution">
    <text evidence="1">The sequence shown here is derived from an EMBL/GenBank/DDBJ whole genome shotgun (WGS) entry which is preliminary data.</text>
</comment>
<evidence type="ECO:0000313" key="3">
    <source>
        <dbReference type="Proteomes" id="UP000499080"/>
    </source>
</evidence>
<dbReference type="AlphaFoldDB" id="A0A4Y2PGS8"/>
<dbReference type="EMBL" id="BGPR01011199">
    <property type="protein sequence ID" value="GBN50145.1"/>
    <property type="molecule type" value="Genomic_DNA"/>
</dbReference>
<organism evidence="1 3">
    <name type="scientific">Araneus ventricosus</name>
    <name type="common">Orbweaver spider</name>
    <name type="synonym">Epeira ventricosa</name>
    <dbReference type="NCBI Taxonomy" id="182803"/>
    <lineage>
        <taxon>Eukaryota</taxon>
        <taxon>Metazoa</taxon>
        <taxon>Ecdysozoa</taxon>
        <taxon>Arthropoda</taxon>
        <taxon>Chelicerata</taxon>
        <taxon>Arachnida</taxon>
        <taxon>Araneae</taxon>
        <taxon>Araneomorphae</taxon>
        <taxon>Entelegynae</taxon>
        <taxon>Araneoidea</taxon>
        <taxon>Araneidae</taxon>
        <taxon>Araneus</taxon>
    </lineage>
</organism>
<dbReference type="Proteomes" id="UP000499080">
    <property type="component" value="Unassembled WGS sequence"/>
</dbReference>
<gene>
    <name evidence="1" type="ORF">AVEN_109101_1</name>
    <name evidence="2" type="ORF">AVEN_58662_1</name>
</gene>
<evidence type="ECO:0000313" key="1">
    <source>
        <dbReference type="EMBL" id="GBN50143.1"/>
    </source>
</evidence>
<evidence type="ECO:0000313" key="2">
    <source>
        <dbReference type="EMBL" id="GBN50145.1"/>
    </source>
</evidence>
<reference evidence="1 3" key="1">
    <citation type="journal article" date="2019" name="Sci. Rep.">
        <title>Orb-weaving spider Araneus ventricosus genome elucidates the spidroin gene catalogue.</title>
        <authorList>
            <person name="Kono N."/>
            <person name="Nakamura H."/>
            <person name="Ohtoshi R."/>
            <person name="Moran D.A.P."/>
            <person name="Shinohara A."/>
            <person name="Yoshida Y."/>
            <person name="Fujiwara M."/>
            <person name="Mori M."/>
            <person name="Tomita M."/>
            <person name="Arakawa K."/>
        </authorList>
    </citation>
    <scope>NUCLEOTIDE SEQUENCE [LARGE SCALE GENOMIC DNA]</scope>
</reference>
<accession>A0A4Y2PGS8</accession>
<sequence>MFRNSSPGKLTYITSLFVHGRALLRPSPKAIPKTTPAKVATVMMFPPRHLATGCLSFLEGVSSILSEIGKTSSSSGLCCLLCPLAGIWTEVEDVPFVLDGSVRGASGDSWRE</sequence>
<protein>
    <submittedName>
        <fullName evidence="1">Uncharacterized protein</fullName>
    </submittedName>
</protein>
<proteinExistence type="predicted"/>
<keyword evidence="3" id="KW-1185">Reference proteome</keyword>